<gene>
    <name evidence="1" type="ORF">N8K70_09970</name>
</gene>
<accession>A0AA97FDT8</accession>
<dbReference type="KEGG" id="mbet:N8K70_09970"/>
<keyword evidence="2" id="KW-1185">Reference proteome</keyword>
<dbReference type="Proteomes" id="UP001305498">
    <property type="component" value="Chromosome"/>
</dbReference>
<protein>
    <submittedName>
        <fullName evidence="1">Uncharacterized protein</fullName>
    </submittedName>
</protein>
<proteinExistence type="predicted"/>
<dbReference type="EMBL" id="CP118157">
    <property type="protein sequence ID" value="WOF21716.1"/>
    <property type="molecule type" value="Genomic_DNA"/>
</dbReference>
<name>A0AA97FDT8_9MICO</name>
<dbReference type="RefSeq" id="WP_317138194.1">
    <property type="nucleotide sequence ID" value="NZ_CP118157.1"/>
</dbReference>
<dbReference type="AlphaFoldDB" id="A0AA97FDT8"/>
<organism evidence="1 2">
    <name type="scientific">Microbacterium betulae</name>
    <dbReference type="NCBI Taxonomy" id="2981139"/>
    <lineage>
        <taxon>Bacteria</taxon>
        <taxon>Bacillati</taxon>
        <taxon>Actinomycetota</taxon>
        <taxon>Actinomycetes</taxon>
        <taxon>Micrococcales</taxon>
        <taxon>Microbacteriaceae</taxon>
        <taxon>Microbacterium</taxon>
    </lineage>
</organism>
<sequence length="99" mass="11196">MLTILDGARTPPAYRVPWHVDRSDAPHPRVSNIASEPVDVVRAFIMDDTSPPMSERWGLVLPGEVCELCLCDRELASVIVSLAWFRPGEDAEYLWRFSL</sequence>
<reference evidence="1 2" key="1">
    <citation type="submission" date="2023-02" db="EMBL/GenBank/DDBJ databases">
        <title>Microbacterium betulae sp. nov., isolated from birch wood.</title>
        <authorList>
            <person name="Pasciak M."/>
            <person name="Pawlik K.J."/>
            <person name="Martynowski D."/>
            <person name="Laczmanski L."/>
            <person name="Ciekot J."/>
            <person name="Szponar B."/>
            <person name="Wojcik-Fatla A."/>
            <person name="Mackiewicz B."/>
            <person name="Farian E."/>
            <person name="Cholewa G."/>
            <person name="Cholewa A."/>
            <person name="Dutkiewicz J."/>
        </authorList>
    </citation>
    <scope>NUCLEOTIDE SEQUENCE [LARGE SCALE GENOMIC DNA]</scope>
    <source>
        <strain evidence="1 2">AB</strain>
    </source>
</reference>
<evidence type="ECO:0000313" key="1">
    <source>
        <dbReference type="EMBL" id="WOF21716.1"/>
    </source>
</evidence>
<evidence type="ECO:0000313" key="2">
    <source>
        <dbReference type="Proteomes" id="UP001305498"/>
    </source>
</evidence>